<proteinExistence type="inferred from homology"/>
<dbReference type="Gene3D" id="3.90.180.10">
    <property type="entry name" value="Medium-chain alcohol dehydrogenases, catalytic domain"/>
    <property type="match status" value="1"/>
</dbReference>
<dbReference type="GO" id="GO:0016616">
    <property type="term" value="F:oxidoreductase activity, acting on the CH-OH group of donors, NAD or NADP as acceptor"/>
    <property type="evidence" value="ECO:0007669"/>
    <property type="project" value="InterPro"/>
</dbReference>
<dbReference type="Proteomes" id="UP000507222">
    <property type="component" value="Unassembled WGS sequence"/>
</dbReference>
<evidence type="ECO:0000256" key="1">
    <source>
        <dbReference type="ARBA" id="ARBA00001947"/>
    </source>
</evidence>
<dbReference type="Pfam" id="PF00107">
    <property type="entry name" value="ADH_zinc_N"/>
    <property type="match status" value="1"/>
</dbReference>
<comment type="cofactor">
    <cofactor evidence="1">
        <name>Zn(2+)</name>
        <dbReference type="ChEBI" id="CHEBI:29105"/>
    </cofactor>
</comment>
<dbReference type="GO" id="GO:0046872">
    <property type="term" value="F:metal ion binding"/>
    <property type="evidence" value="ECO:0007669"/>
    <property type="project" value="UniProtKB-KW"/>
</dbReference>
<keyword evidence="4" id="KW-0862">Zinc</keyword>
<evidence type="ECO:0000313" key="8">
    <source>
        <dbReference type="Proteomes" id="UP000507222"/>
    </source>
</evidence>
<accession>A0A6J5U0A6</accession>
<gene>
    <name evidence="7" type="ORF">CURHAP_LOCUS15493</name>
</gene>
<dbReference type="Gene3D" id="3.40.50.720">
    <property type="entry name" value="NAD(P)-binding Rossmann-like Domain"/>
    <property type="match status" value="1"/>
</dbReference>
<keyword evidence="3" id="KW-0479">Metal-binding</keyword>
<dbReference type="InterPro" id="IPR047109">
    <property type="entry name" value="CAD-like"/>
</dbReference>
<protein>
    <recommendedName>
        <fullName evidence="6">Alcohol dehydrogenase-like C-terminal domain-containing protein</fullName>
    </recommendedName>
</protein>
<dbReference type="InterPro" id="IPR013149">
    <property type="entry name" value="ADH-like_C"/>
</dbReference>
<dbReference type="FunFam" id="3.40.50.720:FF:000022">
    <property type="entry name" value="Cinnamyl alcohol dehydrogenase"/>
    <property type="match status" value="1"/>
</dbReference>
<evidence type="ECO:0000313" key="7">
    <source>
        <dbReference type="EMBL" id="CAB4269720.1"/>
    </source>
</evidence>
<dbReference type="SUPFAM" id="SSF51735">
    <property type="entry name" value="NAD(P)-binding Rossmann-fold domains"/>
    <property type="match status" value="1"/>
</dbReference>
<evidence type="ECO:0000256" key="2">
    <source>
        <dbReference type="ARBA" id="ARBA00008072"/>
    </source>
</evidence>
<dbReference type="InterPro" id="IPR029752">
    <property type="entry name" value="D-isomer_DH_CS1"/>
</dbReference>
<reference evidence="7 8" key="1">
    <citation type="submission" date="2020-05" db="EMBL/GenBank/DDBJ databases">
        <authorList>
            <person name="Campoy J."/>
            <person name="Schneeberger K."/>
            <person name="Spophaly S."/>
        </authorList>
    </citation>
    <scope>NUCLEOTIDE SEQUENCE [LARGE SCALE GENOMIC DNA]</scope>
    <source>
        <strain evidence="7">PruArmRojPasFocal</strain>
    </source>
</reference>
<dbReference type="EMBL" id="CAEKDK010000002">
    <property type="protein sequence ID" value="CAB4269720.1"/>
    <property type="molecule type" value="Genomic_DNA"/>
</dbReference>
<dbReference type="InterPro" id="IPR036291">
    <property type="entry name" value="NAD(P)-bd_dom_sf"/>
</dbReference>
<dbReference type="AlphaFoldDB" id="A0A6J5U0A6"/>
<dbReference type="PROSITE" id="PS00065">
    <property type="entry name" value="D_2_HYDROXYACID_DH_1"/>
    <property type="match status" value="1"/>
</dbReference>
<evidence type="ECO:0000256" key="5">
    <source>
        <dbReference type="ARBA" id="ARBA00023002"/>
    </source>
</evidence>
<evidence type="ECO:0000256" key="4">
    <source>
        <dbReference type="ARBA" id="ARBA00022833"/>
    </source>
</evidence>
<name>A0A6J5U0A6_PRUAR</name>
<organism evidence="7 8">
    <name type="scientific">Prunus armeniaca</name>
    <name type="common">Apricot</name>
    <name type="synonym">Armeniaca vulgaris</name>
    <dbReference type="NCBI Taxonomy" id="36596"/>
    <lineage>
        <taxon>Eukaryota</taxon>
        <taxon>Viridiplantae</taxon>
        <taxon>Streptophyta</taxon>
        <taxon>Embryophyta</taxon>
        <taxon>Tracheophyta</taxon>
        <taxon>Spermatophyta</taxon>
        <taxon>Magnoliopsida</taxon>
        <taxon>eudicotyledons</taxon>
        <taxon>Gunneridae</taxon>
        <taxon>Pentapetalae</taxon>
        <taxon>rosids</taxon>
        <taxon>fabids</taxon>
        <taxon>Rosales</taxon>
        <taxon>Rosaceae</taxon>
        <taxon>Amygdaloideae</taxon>
        <taxon>Amygdaleae</taxon>
        <taxon>Prunus</taxon>
    </lineage>
</organism>
<sequence length="170" mass="18277">MLKGEKSAIPLLYLARVGDPTFHDEDAGLIKKQAASNHTLIPANYPLDSAAPLLCAGITVYASMVRHKMNQPGKSLGVIGLGGLGHMGVKFGKAFGLNVTIFSTSISKKEETLSQLGADNFVVSSDRNQMKALVKSVDFIIDIASGDHPFDPYVELLKLVEFWSYGGIPQ</sequence>
<evidence type="ECO:0000259" key="6">
    <source>
        <dbReference type="Pfam" id="PF00107"/>
    </source>
</evidence>
<comment type="similarity">
    <text evidence="2">Belongs to the zinc-containing alcohol dehydrogenase family.</text>
</comment>
<keyword evidence="5" id="KW-0560">Oxidoreductase</keyword>
<evidence type="ECO:0000256" key="3">
    <source>
        <dbReference type="ARBA" id="ARBA00022723"/>
    </source>
</evidence>
<feature type="domain" description="Alcohol dehydrogenase-like C-terminal" evidence="6">
    <location>
        <begin position="83"/>
        <end position="158"/>
    </location>
</feature>
<dbReference type="PANTHER" id="PTHR42683">
    <property type="entry name" value="ALDEHYDE REDUCTASE"/>
    <property type="match status" value="1"/>
</dbReference>